<dbReference type="EMBL" id="AKCT01000179">
    <property type="protein sequence ID" value="EKV12450.1"/>
    <property type="molecule type" value="Genomic_DNA"/>
</dbReference>
<dbReference type="AlphaFoldDB" id="K9FS05"/>
<dbReference type="HOGENOM" id="CLU_2606745_0_0_1"/>
<feature type="region of interest" description="Disordered" evidence="1">
    <location>
        <begin position="50"/>
        <end position="79"/>
    </location>
</feature>
<gene>
    <name evidence="2" type="ORF">PDIG_43740</name>
</gene>
<dbReference type="Proteomes" id="UP000009882">
    <property type="component" value="Unassembled WGS sequence"/>
</dbReference>
<evidence type="ECO:0000256" key="1">
    <source>
        <dbReference type="SAM" id="MobiDB-lite"/>
    </source>
</evidence>
<sequence length="79" mass="9138">MLHVLVKCPSLYPFVFVITQRIRHPWQQTHQHTYVVHEGNLSTPYSVRCSQSETTGEKPVNDLASIQGPDPYTFERRGK</sequence>
<name>K9FS05_PEND2</name>
<protein>
    <submittedName>
        <fullName evidence="2">Uncharacterized protein</fullName>
    </submittedName>
</protein>
<keyword evidence="3" id="KW-1185">Reference proteome</keyword>
<evidence type="ECO:0000313" key="2">
    <source>
        <dbReference type="EMBL" id="EKV12450.1"/>
    </source>
</evidence>
<accession>K9FS05</accession>
<comment type="caution">
    <text evidence="2">The sequence shown here is derived from an EMBL/GenBank/DDBJ whole genome shotgun (WGS) entry which is preliminary data.</text>
</comment>
<evidence type="ECO:0000313" key="3">
    <source>
        <dbReference type="Proteomes" id="UP000009882"/>
    </source>
</evidence>
<organism evidence="2 3">
    <name type="scientific">Penicillium digitatum (strain PHI26 / CECT 20796)</name>
    <name type="common">Green mold</name>
    <dbReference type="NCBI Taxonomy" id="1170229"/>
    <lineage>
        <taxon>Eukaryota</taxon>
        <taxon>Fungi</taxon>
        <taxon>Dikarya</taxon>
        <taxon>Ascomycota</taxon>
        <taxon>Pezizomycotina</taxon>
        <taxon>Eurotiomycetes</taxon>
        <taxon>Eurotiomycetidae</taxon>
        <taxon>Eurotiales</taxon>
        <taxon>Aspergillaceae</taxon>
        <taxon>Penicillium</taxon>
    </lineage>
</organism>
<reference evidence="3" key="1">
    <citation type="journal article" date="2012" name="BMC Genomics">
        <title>Genome sequence of the necrotrophic fungus Penicillium digitatum, the main postharvest pathogen of citrus.</title>
        <authorList>
            <person name="Marcet-Houben M."/>
            <person name="Ballester A.-R."/>
            <person name="de la Fuente B."/>
            <person name="Harries E."/>
            <person name="Marcos J.F."/>
            <person name="Gonzalez-Candelas L."/>
            <person name="Gabaldon T."/>
        </authorList>
    </citation>
    <scope>NUCLEOTIDE SEQUENCE [LARGE SCALE GENOMIC DNA]</scope>
    <source>
        <strain evidence="3">PHI26 / CECT 20796</strain>
    </source>
</reference>
<proteinExistence type="predicted"/>
<dbReference type="InParanoid" id="K9FS05"/>